<sequence length="391" mass="44343">MLQEWLIEIGKGIGKLFVNPLFYWAIIFIILSGIKRIKEERKYFGTKVFDILFEWKDTWSFSILIGIVYSILIVGFGMVFTYETILILSVVMILLSLSFRFSFLSPSYTIGITYVVLLIISSYPEYFRFLQMDGEVNFIGLAILGGLFLFVEAHFINRVKRNGTFPTLVKGKRGGWVGKHFIKKTAIIPVFLLVPTGLIEPFASYWPYLSFGDEHYALILFPFLLGIEHGIRGGLPHKVAQKLSMSMLGLAMVVFGIAVGSIFIPALSSVSIMVAIVGREWINYRERVKDLQKSPFFNHTNDGLRVLGIIPGSPADRLNILIGETISKVNGIKIQSEEELYEALQQTGSFFKMELFDLDGEIRFVQSAMYEGDHHELGLIFAGEPYRKLNK</sequence>
<feature type="transmembrane region" description="Helical" evidence="1">
    <location>
        <begin position="247"/>
        <end position="277"/>
    </location>
</feature>
<dbReference type="SUPFAM" id="SSF50156">
    <property type="entry name" value="PDZ domain-like"/>
    <property type="match status" value="1"/>
</dbReference>
<dbReference type="Proteomes" id="UP000676917">
    <property type="component" value="Unassembled WGS sequence"/>
</dbReference>
<evidence type="ECO:0000259" key="2">
    <source>
        <dbReference type="PROSITE" id="PS50106"/>
    </source>
</evidence>
<feature type="transmembrane region" description="Helical" evidence="1">
    <location>
        <begin position="58"/>
        <end position="79"/>
    </location>
</feature>
<evidence type="ECO:0000313" key="4">
    <source>
        <dbReference type="Proteomes" id="UP000676917"/>
    </source>
</evidence>
<dbReference type="RefSeq" id="WP_212919877.1">
    <property type="nucleotide sequence ID" value="NZ_BORP01000001.1"/>
</dbReference>
<feature type="transmembrane region" description="Helical" evidence="1">
    <location>
        <begin position="215"/>
        <end position="235"/>
    </location>
</feature>
<protein>
    <submittedName>
        <fullName evidence="3">Membrane protein</fullName>
    </submittedName>
</protein>
<dbReference type="AlphaFoldDB" id="A0A919X6G3"/>
<dbReference type="Pfam" id="PF17820">
    <property type="entry name" value="PDZ_6"/>
    <property type="match status" value="1"/>
</dbReference>
<dbReference type="PROSITE" id="PS50106">
    <property type="entry name" value="PDZ"/>
    <property type="match status" value="1"/>
</dbReference>
<name>A0A919X6G3_9BACI</name>
<dbReference type="EMBL" id="BORP01000001">
    <property type="protein sequence ID" value="GIO26416.1"/>
    <property type="molecule type" value="Genomic_DNA"/>
</dbReference>
<proteinExistence type="predicted"/>
<keyword evidence="1" id="KW-0812">Transmembrane</keyword>
<accession>A0A919X6G3</accession>
<dbReference type="InterPro" id="IPR036034">
    <property type="entry name" value="PDZ_sf"/>
</dbReference>
<keyword evidence="1" id="KW-0472">Membrane</keyword>
<organism evidence="3 4">
    <name type="scientific">Ornithinibacillus bavariensis</name>
    <dbReference type="NCBI Taxonomy" id="545502"/>
    <lineage>
        <taxon>Bacteria</taxon>
        <taxon>Bacillati</taxon>
        <taxon>Bacillota</taxon>
        <taxon>Bacilli</taxon>
        <taxon>Bacillales</taxon>
        <taxon>Bacillaceae</taxon>
        <taxon>Ornithinibacillus</taxon>
    </lineage>
</organism>
<feature type="transmembrane region" description="Helical" evidence="1">
    <location>
        <begin position="85"/>
        <end position="101"/>
    </location>
</feature>
<dbReference type="InterPro" id="IPR041489">
    <property type="entry name" value="PDZ_6"/>
</dbReference>
<evidence type="ECO:0000256" key="1">
    <source>
        <dbReference type="SAM" id="Phobius"/>
    </source>
</evidence>
<reference evidence="3" key="1">
    <citation type="submission" date="2021-03" db="EMBL/GenBank/DDBJ databases">
        <title>Antimicrobial resistance genes in bacteria isolated from Japanese honey, and their potential for conferring macrolide and lincosamide resistance in the American foulbrood pathogen Paenibacillus larvae.</title>
        <authorList>
            <person name="Okamoto M."/>
            <person name="Kumagai M."/>
            <person name="Kanamori H."/>
            <person name="Takamatsu D."/>
        </authorList>
    </citation>
    <scope>NUCLEOTIDE SEQUENCE</scope>
    <source>
        <strain evidence="3">J43TS3</strain>
    </source>
</reference>
<feature type="transmembrane region" description="Helical" evidence="1">
    <location>
        <begin position="186"/>
        <end position="209"/>
    </location>
</feature>
<feature type="transmembrane region" description="Helical" evidence="1">
    <location>
        <begin position="20"/>
        <end position="37"/>
    </location>
</feature>
<keyword evidence="1" id="KW-1133">Transmembrane helix</keyword>
<feature type="transmembrane region" description="Helical" evidence="1">
    <location>
        <begin position="138"/>
        <end position="156"/>
    </location>
</feature>
<evidence type="ECO:0000313" key="3">
    <source>
        <dbReference type="EMBL" id="GIO26416.1"/>
    </source>
</evidence>
<feature type="domain" description="PDZ" evidence="2">
    <location>
        <begin position="303"/>
        <end position="359"/>
    </location>
</feature>
<dbReference type="InterPro" id="IPR001478">
    <property type="entry name" value="PDZ"/>
</dbReference>
<keyword evidence="4" id="KW-1185">Reference proteome</keyword>
<dbReference type="Gene3D" id="2.30.42.10">
    <property type="match status" value="1"/>
</dbReference>
<feature type="transmembrane region" description="Helical" evidence="1">
    <location>
        <begin position="108"/>
        <end position="126"/>
    </location>
</feature>
<gene>
    <name evidence="3" type="ORF">J43TS3_10270</name>
</gene>
<comment type="caution">
    <text evidence="3">The sequence shown here is derived from an EMBL/GenBank/DDBJ whole genome shotgun (WGS) entry which is preliminary data.</text>
</comment>